<dbReference type="Pfam" id="PF23860">
    <property type="entry name" value="Ribophorin_II_3rd"/>
    <property type="match status" value="1"/>
</dbReference>
<dbReference type="GO" id="GO:0006487">
    <property type="term" value="P:protein N-linked glycosylation"/>
    <property type="evidence" value="ECO:0007669"/>
    <property type="project" value="UniProtKB-UniRule"/>
</dbReference>
<dbReference type="InterPro" id="IPR055375">
    <property type="entry name" value="Ribophorin_II_2nd"/>
</dbReference>
<keyword evidence="7 10" id="KW-0256">Endoplasmic reticulum</keyword>
<dbReference type="AlphaFoldDB" id="A0AAJ6X3H3"/>
<feature type="domain" description="Ribophorin II N-terminal" evidence="11">
    <location>
        <begin position="30"/>
        <end position="308"/>
    </location>
</feature>
<feature type="transmembrane region" description="Helical" evidence="10">
    <location>
        <begin position="634"/>
        <end position="654"/>
    </location>
</feature>
<evidence type="ECO:0000259" key="12">
    <source>
        <dbReference type="Pfam" id="PF23860"/>
    </source>
</evidence>
<comment type="subcellular location">
    <subcellularLocation>
        <location evidence="2 10">Endoplasmic reticulum membrane</location>
        <topology evidence="2 10">Multi-pass membrane protein</topology>
    </subcellularLocation>
</comment>
<dbReference type="GeneID" id="105110640"/>
<keyword evidence="9 10" id="KW-0472">Membrane</keyword>
<evidence type="ECO:0000259" key="11">
    <source>
        <dbReference type="Pfam" id="PF05817"/>
    </source>
</evidence>
<reference evidence="16" key="1">
    <citation type="submission" date="2025-08" db="UniProtKB">
        <authorList>
            <consortium name="RefSeq"/>
        </authorList>
    </citation>
    <scope>IDENTIFICATION</scope>
</reference>
<evidence type="ECO:0000256" key="9">
    <source>
        <dbReference type="ARBA" id="ARBA00023136"/>
    </source>
</evidence>
<feature type="transmembrane region" description="Helical" evidence="10">
    <location>
        <begin position="660"/>
        <end position="682"/>
    </location>
</feature>
<evidence type="ECO:0000256" key="5">
    <source>
        <dbReference type="ARBA" id="ARBA00022692"/>
    </source>
</evidence>
<evidence type="ECO:0000256" key="6">
    <source>
        <dbReference type="ARBA" id="ARBA00022729"/>
    </source>
</evidence>
<gene>
    <name evidence="16" type="primary">LOC105110640</name>
</gene>
<evidence type="ECO:0000256" key="1">
    <source>
        <dbReference type="ARBA" id="ARBA00002791"/>
    </source>
</evidence>
<dbReference type="PANTHER" id="PTHR12640:SF0">
    <property type="entry name" value="DOLICHYL-DIPHOSPHOOLIGOSACCHARIDE--PROTEIN GLYCOSYLTRANSFERASE SUBUNIT 2"/>
    <property type="match status" value="1"/>
</dbReference>
<keyword evidence="15" id="KW-1185">Reference proteome</keyword>
<keyword evidence="5 10" id="KW-0812">Transmembrane</keyword>
<accession>A0AAJ6X3H3</accession>
<feature type="chain" id="PRO_5042317853" description="Dolichyl-diphosphooligosaccharide--protein glycosyltransferase subunit 2" evidence="10">
    <location>
        <begin position="24"/>
        <end position="695"/>
    </location>
</feature>
<feature type="domain" description="Ribophorin II second" evidence="13">
    <location>
        <begin position="316"/>
        <end position="423"/>
    </location>
</feature>
<evidence type="ECO:0000256" key="7">
    <source>
        <dbReference type="ARBA" id="ARBA00022824"/>
    </source>
</evidence>
<name>A0AAJ6X3H3_POPEU</name>
<keyword evidence="8 10" id="KW-1133">Transmembrane helix</keyword>
<comment type="function">
    <text evidence="1 10">Subunit of the oligosaccharyl transferase (OST) complex that catalyzes the initial transfer of a defined glycan (Glc(3)Man(9)GlcNAc(2) in eukaryotes) from the lipid carrier dolichol-pyrophosphate to an asparagine residue within an Asn-X-Ser/Thr consensus motif in nascent polypeptide chains, the first step in protein N-glycosylation. N-glycosylation occurs cotranslationally and the complex associates with the Sec61 complex at the channel-forming translocon complex that mediates protein translocation across the endoplasmic reticulum (ER). All subunits are required for a maximal enzyme activity.</text>
</comment>
<sequence length="695" mass="75128">MARNLGRFLVLIAATLIYSSALASYIFQPISDSHRSAALELFNPLGGSSPSVEETYEELRTFEVLGIDKRSDISTAACQSVSEIHGSSSSTLKDLFYALKVNGILKCDIKEDVFEGVASRLQAAVSGASALLDFYYSVGGLALIKGQTSKDDLYLADAEGVFQSIKALSQSDGRWRYNSNNPESSTFAAGLALEALAGIVSLSSSEIDQSLISTTKNDISKLFDSIEKYDDGAFYFDEKLVGAREHQGALSTTSSVVRGLTAFAAVTSGSLNLPSGKILGLAKFFLAIGIPGDAKDLFNQVDSLAFLESNTVSIPLILSLPATVLSLTKKDALKVKVNTVLGSNAPPLTVNLLRVFRSGSKDTLLTGSQELKFDPENAVYTLDALPKSVDVGKYTFVFETVLHDSDHKNLYATGGQTRIPIYVTGVIEVDSAEIAVLDSDLGSIETKKKIDLAGENTVSLSANHLQKLRLSFQLSTPLDHAFKPHQAILKLTHETKVEHIFLMGSSGKQFEIILDFLGLVEKFFYLSGRYNVQLAVGDAVMENSFLKAIGHIDLDLPEPPEKAPQPPAQPLDPNLIYGPKAEIAHIFRVAEKLPPKELSLTFLGLTLLPFLGFLLGLLRLGVNLKNFPSSSVPAMFAALFHLGIAAVLLLYVLFWLKLDLFTTLKALCFLGAFLMFVGHRILSHLASSSSKLKSA</sequence>
<evidence type="ECO:0000259" key="13">
    <source>
        <dbReference type="Pfam" id="PF23861"/>
    </source>
</evidence>
<feature type="signal peptide" evidence="10">
    <location>
        <begin position="1"/>
        <end position="23"/>
    </location>
</feature>
<evidence type="ECO:0000256" key="8">
    <source>
        <dbReference type="ARBA" id="ARBA00022989"/>
    </source>
</evidence>
<dbReference type="Pfam" id="PF05817">
    <property type="entry name" value="Ribophorin_II"/>
    <property type="match status" value="1"/>
</dbReference>
<evidence type="ECO:0000313" key="16">
    <source>
        <dbReference type="RefSeq" id="XP_011004036.1"/>
    </source>
</evidence>
<dbReference type="InterPro" id="IPR008814">
    <property type="entry name" value="Swp1"/>
</dbReference>
<evidence type="ECO:0000256" key="4">
    <source>
        <dbReference type="ARBA" id="ARBA00009038"/>
    </source>
</evidence>
<dbReference type="InterPro" id="IPR056790">
    <property type="entry name" value="Ribophorin_II_C"/>
</dbReference>
<dbReference type="InterPro" id="IPR055374">
    <property type="entry name" value="Ribophorin_II_3rd"/>
</dbReference>
<dbReference type="Pfam" id="PF23861">
    <property type="entry name" value="Ribophorin_II_2nd"/>
    <property type="match status" value="1"/>
</dbReference>
<evidence type="ECO:0000259" key="14">
    <source>
        <dbReference type="Pfam" id="PF25147"/>
    </source>
</evidence>
<proteinExistence type="inferred from homology"/>
<comment type="pathway">
    <text evidence="3 10">Protein modification; protein glycosylation.</text>
</comment>
<dbReference type="KEGG" id="peu:105110640"/>
<comment type="subunit">
    <text evidence="10">Component of the oligosaccharyltransferase (OST) complex.</text>
</comment>
<dbReference type="InterPro" id="IPR055373">
    <property type="entry name" value="Ribophorin_II_N"/>
</dbReference>
<dbReference type="Pfam" id="PF25147">
    <property type="entry name" value="Ribophorin_II_C"/>
    <property type="match status" value="1"/>
</dbReference>
<evidence type="ECO:0000313" key="15">
    <source>
        <dbReference type="Proteomes" id="UP000694918"/>
    </source>
</evidence>
<protein>
    <recommendedName>
        <fullName evidence="10">Dolichyl-diphosphooligosaccharide--protein glycosyltransferase subunit 2</fullName>
    </recommendedName>
    <alternativeName>
        <fullName evidence="10">Ribophorin-2</fullName>
    </alternativeName>
</protein>
<feature type="domain" description="Ribophorin II C-terminal" evidence="14">
    <location>
        <begin position="587"/>
        <end position="687"/>
    </location>
</feature>
<dbReference type="GO" id="GO:0008250">
    <property type="term" value="C:oligosaccharyltransferase complex"/>
    <property type="evidence" value="ECO:0007669"/>
    <property type="project" value="UniProtKB-UniRule"/>
</dbReference>
<dbReference type="Proteomes" id="UP000694918">
    <property type="component" value="Unplaced"/>
</dbReference>
<keyword evidence="6 10" id="KW-0732">Signal</keyword>
<evidence type="ECO:0000256" key="10">
    <source>
        <dbReference type="RuleBase" id="RU366029"/>
    </source>
</evidence>
<evidence type="ECO:0000256" key="2">
    <source>
        <dbReference type="ARBA" id="ARBA00004477"/>
    </source>
</evidence>
<feature type="domain" description="Ribophorin II third" evidence="12">
    <location>
        <begin position="431"/>
        <end position="554"/>
    </location>
</feature>
<feature type="transmembrane region" description="Helical" evidence="10">
    <location>
        <begin position="598"/>
        <end position="622"/>
    </location>
</feature>
<organism evidence="15 16">
    <name type="scientific">Populus euphratica</name>
    <name type="common">Euphrates poplar</name>
    <dbReference type="NCBI Taxonomy" id="75702"/>
    <lineage>
        <taxon>Eukaryota</taxon>
        <taxon>Viridiplantae</taxon>
        <taxon>Streptophyta</taxon>
        <taxon>Embryophyta</taxon>
        <taxon>Tracheophyta</taxon>
        <taxon>Spermatophyta</taxon>
        <taxon>Magnoliopsida</taxon>
        <taxon>eudicotyledons</taxon>
        <taxon>Gunneridae</taxon>
        <taxon>Pentapetalae</taxon>
        <taxon>rosids</taxon>
        <taxon>fabids</taxon>
        <taxon>Malpighiales</taxon>
        <taxon>Salicaceae</taxon>
        <taxon>Saliceae</taxon>
        <taxon>Populus</taxon>
    </lineage>
</organism>
<dbReference type="PANTHER" id="PTHR12640">
    <property type="entry name" value="RIBOPHORIN II"/>
    <property type="match status" value="1"/>
</dbReference>
<evidence type="ECO:0000256" key="3">
    <source>
        <dbReference type="ARBA" id="ARBA00004922"/>
    </source>
</evidence>
<dbReference type="RefSeq" id="XP_011004036.1">
    <property type="nucleotide sequence ID" value="XM_011005734.1"/>
</dbReference>
<comment type="similarity">
    <text evidence="4 10">Belongs to the SWP1 family.</text>
</comment>